<gene>
    <name evidence="6" type="primary">rpl23</name>
    <name evidence="10" type="ORF">C0188_01960</name>
    <name evidence="8" type="ORF">ENO39_03930</name>
    <name evidence="9" type="ORF">IOK49_03400</name>
</gene>
<evidence type="ECO:0000256" key="3">
    <source>
        <dbReference type="ARBA" id="ARBA00022884"/>
    </source>
</evidence>
<dbReference type="GO" id="GO:0006412">
    <property type="term" value="P:translation"/>
    <property type="evidence" value="ECO:0007669"/>
    <property type="project" value="UniProtKB-UniRule"/>
</dbReference>
<reference evidence="9" key="3">
    <citation type="submission" date="2020-10" db="EMBL/GenBank/DDBJ databases">
        <title>Fervidococcus fontis strain 3639Fd - the first crenarchaeon capable of growth on lipids.</title>
        <authorList>
            <person name="Kochetkova T.V."/>
            <person name="Elcheninov A.G."/>
            <person name="Toschakov S.V."/>
            <person name="Kublanov I.V."/>
        </authorList>
    </citation>
    <scope>NUCLEOTIDE SEQUENCE</scope>
    <source>
        <strain evidence="9">3639Fd</strain>
    </source>
</reference>
<dbReference type="InterPro" id="IPR012677">
    <property type="entry name" value="Nucleotide-bd_a/b_plait_sf"/>
</dbReference>
<evidence type="ECO:0000256" key="1">
    <source>
        <dbReference type="ARBA" id="ARBA00006700"/>
    </source>
</evidence>
<dbReference type="InterPro" id="IPR019985">
    <property type="entry name" value="Ribosomal_uL23"/>
</dbReference>
<dbReference type="FunFam" id="3.30.70.330:FF:000532">
    <property type="entry name" value="50S ribosomal protein L23"/>
    <property type="match status" value="1"/>
</dbReference>
<reference evidence="10 11" key="1">
    <citation type="submission" date="2018-01" db="EMBL/GenBank/DDBJ databases">
        <title>Metagenomic assembled genomes from two thermal pools in the Uzon Caldera, Kamchatka, Russia.</title>
        <authorList>
            <person name="Wilkins L."/>
            <person name="Ettinger C."/>
        </authorList>
    </citation>
    <scope>NUCLEOTIDE SEQUENCE [LARGE SCALE GENOMIC DNA]</scope>
    <source>
        <strain evidence="10">ZAV-06</strain>
    </source>
</reference>
<evidence type="ECO:0000256" key="7">
    <source>
        <dbReference type="RuleBase" id="RU003934"/>
    </source>
</evidence>
<evidence type="ECO:0000256" key="2">
    <source>
        <dbReference type="ARBA" id="ARBA00022730"/>
    </source>
</evidence>
<dbReference type="RefSeq" id="WP_014557660.1">
    <property type="nucleotide sequence ID" value="NZ_DSFH01000054.1"/>
</dbReference>
<dbReference type="InterPro" id="IPR001014">
    <property type="entry name" value="Ribosomal_uL23_CS"/>
</dbReference>
<name>A0A2J6N9V9_9CREN</name>
<accession>A0A2J6N9V9</accession>
<proteinExistence type="inferred from homology"/>
<dbReference type="Gene3D" id="3.30.70.330">
    <property type="match status" value="1"/>
</dbReference>
<keyword evidence="5 6" id="KW-0687">Ribonucleoprotein</keyword>
<reference evidence="8" key="2">
    <citation type="journal article" date="2020" name="mSystems">
        <title>Genome- and Community-Level Interaction Insights into Carbon Utilization and Element Cycling Functions of Hydrothermarchaeota in Hydrothermal Sediment.</title>
        <authorList>
            <person name="Zhou Z."/>
            <person name="Liu Y."/>
            <person name="Xu W."/>
            <person name="Pan J."/>
            <person name="Luo Z.H."/>
            <person name="Li M."/>
        </authorList>
    </citation>
    <scope>NUCLEOTIDE SEQUENCE [LARGE SCALE GENOMIC DNA]</scope>
    <source>
        <strain evidence="8">SpSt-1261</strain>
    </source>
</reference>
<evidence type="ECO:0000256" key="6">
    <source>
        <dbReference type="HAMAP-Rule" id="MF_01369"/>
    </source>
</evidence>
<dbReference type="NCBIfam" id="TIGR03636">
    <property type="entry name" value="uL23_arch"/>
    <property type="match status" value="1"/>
</dbReference>
<keyword evidence="3 6" id="KW-0694">RNA-binding</keyword>
<organism evidence="10 11">
    <name type="scientific">Fervidicoccus fontis</name>
    <dbReference type="NCBI Taxonomy" id="683846"/>
    <lineage>
        <taxon>Archaea</taxon>
        <taxon>Thermoproteota</taxon>
        <taxon>Thermoprotei</taxon>
        <taxon>Fervidicoccales</taxon>
        <taxon>Fervidicoccaceae</taxon>
        <taxon>Fervidicoccus</taxon>
    </lineage>
</organism>
<dbReference type="NCBIfam" id="NF011118">
    <property type="entry name" value="PRK14548.1"/>
    <property type="match status" value="1"/>
</dbReference>
<dbReference type="InterPro" id="IPR012678">
    <property type="entry name" value="Ribosomal_uL23/eL15/eS24_sf"/>
</dbReference>
<evidence type="ECO:0000256" key="5">
    <source>
        <dbReference type="ARBA" id="ARBA00023274"/>
    </source>
</evidence>
<dbReference type="GO" id="GO:0019843">
    <property type="term" value="F:rRNA binding"/>
    <property type="evidence" value="ECO:0007669"/>
    <property type="project" value="UniProtKB-UniRule"/>
</dbReference>
<dbReference type="HAMAP" id="MF_01369_A">
    <property type="entry name" value="Ribosomal_uL23_A"/>
    <property type="match status" value="1"/>
</dbReference>
<evidence type="ECO:0000313" key="8">
    <source>
        <dbReference type="EMBL" id="HEW64188.1"/>
    </source>
</evidence>
<keyword evidence="4 6" id="KW-0689">Ribosomal protein</keyword>
<dbReference type="Proteomes" id="UP000237153">
    <property type="component" value="Unassembled WGS sequence"/>
</dbReference>
<evidence type="ECO:0000256" key="4">
    <source>
        <dbReference type="ARBA" id="ARBA00022980"/>
    </source>
</evidence>
<comment type="subunit">
    <text evidence="6">Part of the 50S ribosomal subunit. Contacts protein L29.</text>
</comment>
<dbReference type="GO" id="GO:0003735">
    <property type="term" value="F:structural constituent of ribosome"/>
    <property type="evidence" value="ECO:0007669"/>
    <property type="project" value="UniProtKB-UniRule"/>
</dbReference>
<sequence length="86" mass="10009">MSEEFVIISPLHTELALNYIEKYNTIVFVVDRKATKLRIKEEVEKRFGVKVEKVRTEITPKGEKRAFVKLTPEYKAEEVATRLGLL</sequence>
<dbReference type="EMBL" id="DSFH01000054">
    <property type="protein sequence ID" value="HEW64188.1"/>
    <property type="molecule type" value="Genomic_DNA"/>
</dbReference>
<dbReference type="EMBL" id="JADEZV010000002">
    <property type="protein sequence ID" value="MBE9391124.1"/>
    <property type="molecule type" value="Genomic_DNA"/>
</dbReference>
<evidence type="ECO:0000313" key="10">
    <source>
        <dbReference type="EMBL" id="PMB75736.1"/>
    </source>
</evidence>
<dbReference type="OMA" id="FDVIKMP"/>
<dbReference type="GO" id="GO:1990904">
    <property type="term" value="C:ribonucleoprotein complex"/>
    <property type="evidence" value="ECO:0007669"/>
    <property type="project" value="UniProtKB-KW"/>
</dbReference>
<dbReference type="SUPFAM" id="SSF54189">
    <property type="entry name" value="Ribosomal proteins S24e, L23 and L15e"/>
    <property type="match status" value="1"/>
</dbReference>
<dbReference type="InterPro" id="IPR013025">
    <property type="entry name" value="Ribosomal_uL23-like"/>
</dbReference>
<dbReference type="EMBL" id="PNIM01000007">
    <property type="protein sequence ID" value="PMB75736.1"/>
    <property type="molecule type" value="Genomic_DNA"/>
</dbReference>
<dbReference type="GO" id="GO:0005840">
    <property type="term" value="C:ribosome"/>
    <property type="evidence" value="ECO:0007669"/>
    <property type="project" value="UniProtKB-UniRule"/>
</dbReference>
<comment type="similarity">
    <text evidence="1 6 7">Belongs to the universal ribosomal protein uL23 family.</text>
</comment>
<dbReference type="Proteomes" id="UP000652307">
    <property type="component" value="Unassembled WGS sequence"/>
</dbReference>
<evidence type="ECO:0000313" key="11">
    <source>
        <dbReference type="Proteomes" id="UP000237153"/>
    </source>
</evidence>
<dbReference type="PANTHER" id="PTHR11620">
    <property type="entry name" value="60S RIBOSOMAL PROTEIN L23A"/>
    <property type="match status" value="1"/>
</dbReference>
<protein>
    <recommendedName>
        <fullName evidence="6">Large ribosomal subunit protein uL23</fullName>
    </recommendedName>
</protein>
<evidence type="ECO:0000313" key="9">
    <source>
        <dbReference type="EMBL" id="MBE9391124.1"/>
    </source>
</evidence>
<dbReference type="PROSITE" id="PS00050">
    <property type="entry name" value="RIBOSOMAL_L23"/>
    <property type="match status" value="1"/>
</dbReference>
<dbReference type="AlphaFoldDB" id="A0A2J6N9V9"/>
<comment type="function">
    <text evidence="6">Binds to 23S rRNA. One of the proteins that surrounds the polypeptide exit tunnel on the outside of the ribosome.</text>
</comment>
<comment type="caution">
    <text evidence="10">The sequence shown here is derived from an EMBL/GenBank/DDBJ whole genome shotgun (WGS) entry which is preliminary data.</text>
</comment>
<dbReference type="Proteomes" id="UP000886076">
    <property type="component" value="Unassembled WGS sequence"/>
</dbReference>
<dbReference type="GeneID" id="12449595"/>
<keyword evidence="2 6" id="KW-0699">rRNA-binding</keyword>
<dbReference type="Pfam" id="PF00276">
    <property type="entry name" value="Ribosomal_L23"/>
    <property type="match status" value="1"/>
</dbReference>